<proteinExistence type="predicted"/>
<dbReference type="PROSITE" id="PS51421">
    <property type="entry name" value="RAS"/>
    <property type="match status" value="1"/>
</dbReference>
<dbReference type="Gene3D" id="3.40.50.300">
    <property type="entry name" value="P-loop containing nucleotide triphosphate hydrolases"/>
    <property type="match status" value="1"/>
</dbReference>
<keyword evidence="1" id="KW-0547">Nucleotide-binding</keyword>
<dbReference type="HOGENOM" id="CLU_041217_10_6_1"/>
<dbReference type="Ensembl" id="ENSCSAVT00000004776.1">
    <property type="protein sequence ID" value="ENSCSAVP00000004709.1"/>
    <property type="gene ID" value="ENSCSAVG00000002804.1"/>
</dbReference>
<protein>
    <submittedName>
        <fullName evidence="3">Uncharacterized protein</fullName>
    </submittedName>
</protein>
<dbReference type="InterPro" id="IPR050227">
    <property type="entry name" value="Rab"/>
</dbReference>
<dbReference type="GO" id="GO:0005525">
    <property type="term" value="F:GTP binding"/>
    <property type="evidence" value="ECO:0007669"/>
    <property type="project" value="UniProtKB-KW"/>
</dbReference>
<keyword evidence="2" id="KW-0342">GTP-binding</keyword>
<dbReference type="PRINTS" id="PR00449">
    <property type="entry name" value="RASTRNSFRMNG"/>
</dbReference>
<dbReference type="eggNOG" id="KOG0078">
    <property type="taxonomic scope" value="Eukaryota"/>
</dbReference>
<dbReference type="NCBIfam" id="TIGR00231">
    <property type="entry name" value="small_GTP"/>
    <property type="match status" value="1"/>
</dbReference>
<dbReference type="SMART" id="SM00174">
    <property type="entry name" value="RHO"/>
    <property type="match status" value="1"/>
</dbReference>
<keyword evidence="4" id="KW-1185">Reference proteome</keyword>
<dbReference type="InterPro" id="IPR001806">
    <property type="entry name" value="Small_GTPase"/>
</dbReference>
<dbReference type="PROSITE" id="PS51420">
    <property type="entry name" value="RHO"/>
    <property type="match status" value="1"/>
</dbReference>
<organism evidence="3 4">
    <name type="scientific">Ciona savignyi</name>
    <name type="common">Pacific transparent sea squirt</name>
    <dbReference type="NCBI Taxonomy" id="51511"/>
    <lineage>
        <taxon>Eukaryota</taxon>
        <taxon>Metazoa</taxon>
        <taxon>Chordata</taxon>
        <taxon>Tunicata</taxon>
        <taxon>Ascidiacea</taxon>
        <taxon>Phlebobranchia</taxon>
        <taxon>Cionidae</taxon>
        <taxon>Ciona</taxon>
    </lineage>
</organism>
<dbReference type="FunFam" id="3.40.50.300:FF:003044">
    <property type="entry name" value="Predicted protein"/>
    <property type="match status" value="1"/>
</dbReference>
<dbReference type="InParanoid" id="H2YHB0"/>
<dbReference type="InterPro" id="IPR027417">
    <property type="entry name" value="P-loop_NTPase"/>
</dbReference>
<dbReference type="AlphaFoldDB" id="H2YHB0"/>
<dbReference type="OMA" id="KSSFMFR"/>
<dbReference type="PROSITE" id="PS51419">
    <property type="entry name" value="RAB"/>
    <property type="match status" value="1"/>
</dbReference>
<accession>H2YHB0</accession>
<dbReference type="Proteomes" id="UP000007875">
    <property type="component" value="Unassembled WGS sequence"/>
</dbReference>
<reference evidence="3" key="2">
    <citation type="submission" date="2025-08" db="UniProtKB">
        <authorList>
            <consortium name="Ensembl"/>
        </authorList>
    </citation>
    <scope>IDENTIFICATION</scope>
</reference>
<evidence type="ECO:0000313" key="4">
    <source>
        <dbReference type="Proteomes" id="UP000007875"/>
    </source>
</evidence>
<dbReference type="SUPFAM" id="SSF52540">
    <property type="entry name" value="P-loop containing nucleoside triphosphate hydrolases"/>
    <property type="match status" value="1"/>
</dbReference>
<name>H2YHB0_CIOSA</name>
<reference evidence="4" key="1">
    <citation type="submission" date="2003-08" db="EMBL/GenBank/DDBJ databases">
        <authorList>
            <person name="Birren B."/>
            <person name="Nusbaum C."/>
            <person name="Abebe A."/>
            <person name="Abouelleil A."/>
            <person name="Adekoya E."/>
            <person name="Ait-zahra M."/>
            <person name="Allen N."/>
            <person name="Allen T."/>
            <person name="An P."/>
            <person name="Anderson M."/>
            <person name="Anderson S."/>
            <person name="Arachchi H."/>
            <person name="Armbruster J."/>
            <person name="Bachantsang P."/>
            <person name="Baldwin J."/>
            <person name="Barry A."/>
            <person name="Bayul T."/>
            <person name="Blitshsteyn B."/>
            <person name="Bloom T."/>
            <person name="Blye J."/>
            <person name="Boguslavskiy L."/>
            <person name="Borowsky M."/>
            <person name="Boukhgalter B."/>
            <person name="Brunache A."/>
            <person name="Butler J."/>
            <person name="Calixte N."/>
            <person name="Calvo S."/>
            <person name="Camarata J."/>
            <person name="Campo K."/>
            <person name="Chang J."/>
            <person name="Cheshatsang Y."/>
            <person name="Citroen M."/>
            <person name="Collymore A."/>
            <person name="Considine T."/>
            <person name="Cook A."/>
            <person name="Cooke P."/>
            <person name="Corum B."/>
            <person name="Cuomo C."/>
            <person name="David R."/>
            <person name="Dawoe T."/>
            <person name="Degray S."/>
            <person name="Dodge S."/>
            <person name="Dooley K."/>
            <person name="Dorje P."/>
            <person name="Dorjee K."/>
            <person name="Dorris L."/>
            <person name="Duffey N."/>
            <person name="Dupes A."/>
            <person name="Elkins T."/>
            <person name="Engels R."/>
            <person name="Erickson J."/>
            <person name="Farina A."/>
            <person name="Faro S."/>
            <person name="Ferreira P."/>
            <person name="Fischer H."/>
            <person name="Fitzgerald M."/>
            <person name="Foley K."/>
            <person name="Gage D."/>
            <person name="Galagan J."/>
            <person name="Gearin G."/>
            <person name="Gnerre S."/>
            <person name="Gnirke A."/>
            <person name="Goyette A."/>
            <person name="Graham J."/>
            <person name="Grandbois E."/>
            <person name="Gyaltsen K."/>
            <person name="Hafez N."/>
            <person name="Hagopian D."/>
            <person name="Hagos B."/>
            <person name="Hall J."/>
            <person name="Hatcher B."/>
            <person name="Heller A."/>
            <person name="Higgins H."/>
            <person name="Honan T."/>
            <person name="Horn A."/>
            <person name="Houde N."/>
            <person name="Hughes L."/>
            <person name="Hulme W."/>
            <person name="Husby E."/>
            <person name="Iliev I."/>
            <person name="Jaffe D."/>
            <person name="Jones C."/>
            <person name="Kamal M."/>
            <person name="Kamat A."/>
            <person name="Kamvysselis M."/>
            <person name="Karlsson E."/>
            <person name="Kells C."/>
            <person name="Kieu A."/>
            <person name="Kisner P."/>
            <person name="Kodira C."/>
            <person name="Kulbokas E."/>
            <person name="Labutti K."/>
            <person name="Lama D."/>
            <person name="Landers T."/>
            <person name="Leger J."/>
            <person name="Levine S."/>
            <person name="Lewis D."/>
            <person name="Lewis T."/>
            <person name="Lindblad-toh K."/>
            <person name="Liu X."/>
            <person name="Lokyitsang T."/>
            <person name="Lokyitsang Y."/>
            <person name="Lucien O."/>
            <person name="Lui A."/>
            <person name="Ma L.J."/>
            <person name="Mabbitt R."/>
            <person name="Macdonald J."/>
            <person name="Maclean C."/>
            <person name="Major J."/>
            <person name="Manning J."/>
            <person name="Marabella R."/>
            <person name="Maru K."/>
            <person name="Matthews C."/>
            <person name="Mauceli E."/>
            <person name="Mccarthy M."/>
            <person name="Mcdonough S."/>
            <person name="Mcghee T."/>
            <person name="Meldrim J."/>
            <person name="Meneus L."/>
            <person name="Mesirov J."/>
            <person name="Mihalev A."/>
            <person name="Mihova T."/>
            <person name="Mikkelsen T."/>
            <person name="Mlenga V."/>
            <person name="Moru K."/>
            <person name="Mozes J."/>
            <person name="Mulrain L."/>
            <person name="Munson G."/>
            <person name="Naylor J."/>
            <person name="Newes C."/>
            <person name="Nguyen C."/>
            <person name="Nguyen N."/>
            <person name="Nguyen T."/>
            <person name="Nicol R."/>
            <person name="Nielsen C."/>
            <person name="Nizzari M."/>
            <person name="Norbu C."/>
            <person name="Norbu N."/>
            <person name="O'donnell P."/>
            <person name="Okoawo O."/>
            <person name="O'leary S."/>
            <person name="Omotosho B."/>
            <person name="O'neill K."/>
            <person name="Osman S."/>
            <person name="Parker S."/>
            <person name="Perrin D."/>
            <person name="Phunkhang P."/>
            <person name="Piqani B."/>
            <person name="Purcell S."/>
            <person name="Rachupka T."/>
            <person name="Ramasamy U."/>
            <person name="Rameau R."/>
            <person name="Ray V."/>
            <person name="Raymond C."/>
            <person name="Retta R."/>
            <person name="Richardson S."/>
            <person name="Rise C."/>
            <person name="Rodriguez J."/>
            <person name="Rogers J."/>
            <person name="Rogov P."/>
            <person name="Rutman M."/>
            <person name="Schupbach R."/>
            <person name="Seaman C."/>
            <person name="Settipalli S."/>
            <person name="Sharpe T."/>
            <person name="Sheridan J."/>
            <person name="Sherpa N."/>
            <person name="Shi J."/>
            <person name="Smirnov S."/>
            <person name="Smith C."/>
            <person name="Sougnez C."/>
            <person name="Spencer B."/>
            <person name="Stalker J."/>
            <person name="Stange-thomann N."/>
            <person name="Stavropoulos S."/>
            <person name="Stetson K."/>
            <person name="Stone C."/>
            <person name="Stone S."/>
            <person name="Stubbs M."/>
            <person name="Talamas J."/>
            <person name="Tchuinga P."/>
            <person name="Tenzing P."/>
            <person name="Tesfaye S."/>
            <person name="Theodore J."/>
            <person name="Thoulutsang Y."/>
            <person name="Topham K."/>
            <person name="Towey S."/>
            <person name="Tsamla T."/>
            <person name="Tsomo N."/>
            <person name="Vallee D."/>
            <person name="Vassiliev H."/>
            <person name="Venkataraman V."/>
            <person name="Vinson J."/>
            <person name="Vo A."/>
            <person name="Wade C."/>
            <person name="Wang S."/>
            <person name="Wangchuk T."/>
            <person name="Wangdi T."/>
            <person name="Whittaker C."/>
            <person name="Wilkinson J."/>
            <person name="Wu Y."/>
            <person name="Wyman D."/>
            <person name="Yadav S."/>
            <person name="Yang S."/>
            <person name="Yang X."/>
            <person name="Yeager S."/>
            <person name="Yee E."/>
            <person name="Young G."/>
            <person name="Zainoun J."/>
            <person name="Zembeck L."/>
            <person name="Zimmer A."/>
            <person name="Zody M."/>
            <person name="Lander E."/>
        </authorList>
    </citation>
    <scope>NUCLEOTIDE SEQUENCE [LARGE SCALE GENOMIC DNA]</scope>
</reference>
<dbReference type="InterPro" id="IPR005225">
    <property type="entry name" value="Small_GTP-bd"/>
</dbReference>
<dbReference type="STRING" id="51511.ENSCSAVP00000004709"/>
<dbReference type="GeneTree" id="ENSGT00940000167998"/>
<dbReference type="SMART" id="SM00173">
    <property type="entry name" value="RAS"/>
    <property type="match status" value="1"/>
</dbReference>
<dbReference type="Pfam" id="PF00071">
    <property type="entry name" value="Ras"/>
    <property type="match status" value="1"/>
</dbReference>
<dbReference type="PANTHER" id="PTHR47977">
    <property type="entry name" value="RAS-RELATED PROTEIN RAB"/>
    <property type="match status" value="1"/>
</dbReference>
<evidence type="ECO:0000256" key="2">
    <source>
        <dbReference type="ARBA" id="ARBA00023134"/>
    </source>
</evidence>
<dbReference type="GO" id="GO:0003924">
    <property type="term" value="F:GTPase activity"/>
    <property type="evidence" value="ECO:0007669"/>
    <property type="project" value="InterPro"/>
</dbReference>
<sequence length="209" mass="23134">VISPDPEILTDGPLFKVVLCGDVCVGKSSFMFRACNKSFKKHIRTTLGVDFQTKNVRINPSKTIAVQLWDTAGQERFRSMTSSYFRRAHGVILIYDVTNPESFLNVKEWMETITSTSDAGTPVMICGNKIDLRTKSYGRLNEVVYSKEGAQLAANYGSLFMETSAASGLNVDAALLTLARHLHKRTDCENGLIYDLKVQSETTDDSGCC</sequence>
<dbReference type="SMART" id="SM00176">
    <property type="entry name" value="RAN"/>
    <property type="match status" value="1"/>
</dbReference>
<evidence type="ECO:0000313" key="3">
    <source>
        <dbReference type="Ensembl" id="ENSCSAVP00000004709.1"/>
    </source>
</evidence>
<dbReference type="CDD" id="cd00154">
    <property type="entry name" value="Rab"/>
    <property type="match status" value="1"/>
</dbReference>
<dbReference type="SMART" id="SM00175">
    <property type="entry name" value="RAB"/>
    <property type="match status" value="1"/>
</dbReference>
<evidence type="ECO:0000256" key="1">
    <source>
        <dbReference type="ARBA" id="ARBA00022741"/>
    </source>
</evidence>
<reference evidence="3" key="3">
    <citation type="submission" date="2025-09" db="UniProtKB">
        <authorList>
            <consortium name="Ensembl"/>
        </authorList>
    </citation>
    <scope>IDENTIFICATION</scope>
</reference>